<dbReference type="EMBL" id="KL142382">
    <property type="protein sequence ID" value="KDR74933.1"/>
    <property type="molecule type" value="Genomic_DNA"/>
</dbReference>
<dbReference type="PANTHER" id="PTHR33112:SF12">
    <property type="entry name" value="HETEROKARYON INCOMPATIBILITY DOMAIN-CONTAINING PROTEIN"/>
    <property type="match status" value="1"/>
</dbReference>
<keyword evidence="4" id="KW-1185">Reference proteome</keyword>
<reference evidence="4" key="1">
    <citation type="journal article" date="2014" name="Proc. Natl. Acad. Sci. U.S.A.">
        <title>Extensive sampling of basidiomycete genomes demonstrates inadequacy of the white-rot/brown-rot paradigm for wood decay fungi.</title>
        <authorList>
            <person name="Riley R."/>
            <person name="Salamov A.A."/>
            <person name="Brown D.W."/>
            <person name="Nagy L.G."/>
            <person name="Floudas D."/>
            <person name="Held B.W."/>
            <person name="Levasseur A."/>
            <person name="Lombard V."/>
            <person name="Morin E."/>
            <person name="Otillar R."/>
            <person name="Lindquist E.A."/>
            <person name="Sun H."/>
            <person name="LaButti K.M."/>
            <person name="Schmutz J."/>
            <person name="Jabbour D."/>
            <person name="Luo H."/>
            <person name="Baker S.E."/>
            <person name="Pisabarro A.G."/>
            <person name="Walton J.D."/>
            <person name="Blanchette R.A."/>
            <person name="Henrissat B."/>
            <person name="Martin F."/>
            <person name="Cullen D."/>
            <person name="Hibbett D.S."/>
            <person name="Grigoriev I.V."/>
        </authorList>
    </citation>
    <scope>NUCLEOTIDE SEQUENCE [LARGE SCALE GENOMIC DNA]</scope>
    <source>
        <strain evidence="4">CBS 339.88</strain>
    </source>
</reference>
<dbReference type="HOGENOM" id="CLU_003953_5_2_1"/>
<dbReference type="PANTHER" id="PTHR33112">
    <property type="entry name" value="DOMAIN PROTEIN, PUTATIVE-RELATED"/>
    <property type="match status" value="1"/>
</dbReference>
<organism evidence="3 4">
    <name type="scientific">Galerina marginata (strain CBS 339.88)</name>
    <dbReference type="NCBI Taxonomy" id="685588"/>
    <lineage>
        <taxon>Eukaryota</taxon>
        <taxon>Fungi</taxon>
        <taxon>Dikarya</taxon>
        <taxon>Basidiomycota</taxon>
        <taxon>Agaricomycotina</taxon>
        <taxon>Agaricomycetes</taxon>
        <taxon>Agaricomycetidae</taxon>
        <taxon>Agaricales</taxon>
        <taxon>Agaricineae</taxon>
        <taxon>Strophariaceae</taxon>
        <taxon>Galerina</taxon>
    </lineage>
</organism>
<sequence length="773" mass="87857">MPFERWERLLEDGEDPNDWVSESDSDDSEVKDGESITVPPLSVPPSLAKPNDRLCDTCKALELSPRRFVVLPDDSDAKKIKPTDDDIKLGFVKDVKERSQTCPLCRLVLKALSNGDLPEVEGGEPIPVTMGWSADGPKKNHNSPFSRIPKIRILRPYAEPKNRQTFIDLTKMNIFPEITLLANDAPTPSKSFFARWMGDQIDFSMVRNWLAMCNAGHGDFCNRSEMLDHQISDPATEIPTFRLIDVVDNCIVHAPHNCKYVGLSYVWGGIDPSTILRLLKVNVADLETPSSLLRDEYWTKIPLTIRDAIQAVRELHLRYLWTDSLCIIQDDDDEQGSKYDAIAKMDLVYGAAYLTIVAATGTDAHAGLPGLHPGTRGITQQVEEIAPGFRLAFKSRVLDYVPNAAYMTRGWIFQEQMFSTRKLTFLGGKVEYTCRKTSGWREDVVIEDQYNQDHGIIDKQDKDPNDIGTLEGLISGYSARQLGFQSDIYNAFAGMIRHIKVTMQINLCHGIPDKFFDWFLLWKQSLQTRRKEAPSWSWSGWIGGSSTNIWSWYDRSIIHVRGAMRKRTWVIWYQRKAHDSTECVRVWTPNLISTSPSRSPRNFYGGRVKDRFPFDCTQTAPTPRTLFDAPTYVKDAYHPNPGSGFLQFWTVSAKYRVAEATREDNELKSASGSSARLGIFGKKAGEVGLVFVHPDWCKDLVPETHEFILICEGRDKEGKRRHGGDDEPGWRYMVMLIQWHGDWAERVGLGWIKKRYLTHALDGGPVWKEIILG</sequence>
<name>A0A067T7K4_GALM3</name>
<proteinExistence type="predicted"/>
<evidence type="ECO:0000313" key="4">
    <source>
        <dbReference type="Proteomes" id="UP000027222"/>
    </source>
</evidence>
<evidence type="ECO:0000256" key="1">
    <source>
        <dbReference type="SAM" id="MobiDB-lite"/>
    </source>
</evidence>
<evidence type="ECO:0000313" key="3">
    <source>
        <dbReference type="EMBL" id="KDR74933.1"/>
    </source>
</evidence>
<protein>
    <recommendedName>
        <fullName evidence="2">Heterokaryon incompatibility domain-containing protein</fullName>
    </recommendedName>
</protein>
<dbReference type="STRING" id="685588.A0A067T7K4"/>
<evidence type="ECO:0000259" key="2">
    <source>
        <dbReference type="Pfam" id="PF06985"/>
    </source>
</evidence>
<accession>A0A067T7K4</accession>
<feature type="domain" description="Heterokaryon incompatibility" evidence="2">
    <location>
        <begin position="260"/>
        <end position="415"/>
    </location>
</feature>
<dbReference type="Pfam" id="PF06985">
    <property type="entry name" value="HET"/>
    <property type="match status" value="1"/>
</dbReference>
<feature type="region of interest" description="Disordered" evidence="1">
    <location>
        <begin position="11"/>
        <end position="49"/>
    </location>
</feature>
<dbReference type="AlphaFoldDB" id="A0A067T7K4"/>
<dbReference type="InterPro" id="IPR010730">
    <property type="entry name" value="HET"/>
</dbReference>
<gene>
    <name evidence="3" type="ORF">GALMADRAFT_227276</name>
</gene>
<feature type="compositionally biased region" description="Acidic residues" evidence="1">
    <location>
        <begin position="12"/>
        <end position="27"/>
    </location>
</feature>
<dbReference type="OrthoDB" id="5125733at2759"/>
<dbReference type="Proteomes" id="UP000027222">
    <property type="component" value="Unassembled WGS sequence"/>
</dbReference>